<dbReference type="Pfam" id="PF00928">
    <property type="entry name" value="Adap_comp_sub"/>
    <property type="match status" value="1"/>
</dbReference>
<dbReference type="PROSITE" id="PS51072">
    <property type="entry name" value="MHD"/>
    <property type="match status" value="1"/>
</dbReference>
<evidence type="ECO:0000256" key="2">
    <source>
        <dbReference type="ARBA" id="ARBA00022448"/>
    </source>
</evidence>
<comment type="caution">
    <text evidence="11">The sequence shown here is derived from an EMBL/GenBank/DDBJ whole genome shotgun (WGS) entry which is preliminary data.</text>
</comment>
<dbReference type="GO" id="GO:0030126">
    <property type="term" value="C:COPI vesicle coat"/>
    <property type="evidence" value="ECO:0007669"/>
    <property type="project" value="UniProtKB-UniRule"/>
</dbReference>
<evidence type="ECO:0000313" key="11">
    <source>
        <dbReference type="EMBL" id="GJN32253.1"/>
    </source>
</evidence>
<dbReference type="GO" id="GO:0000139">
    <property type="term" value="C:Golgi membrane"/>
    <property type="evidence" value="ECO:0007669"/>
    <property type="project" value="UniProtKB-SubCell"/>
</dbReference>
<evidence type="ECO:0000256" key="1">
    <source>
        <dbReference type="ARBA" id="ARBA00010516"/>
    </source>
</evidence>
<comment type="function">
    <text evidence="8">The coatomer is a cytosolic protein complex that binds to dilysine motifs and reversibly associates with Golgi non-clathrin-coated vesicles, which further mediate biosynthetic protein transport from the ER, via the Golgi up to the trans Golgi network. Coatomer complex is required for budding from Golgi membranes, and is essential for the retrograde Golgi-to-ER transport of dilysine-tagged proteins.</text>
</comment>
<dbReference type="InterPro" id="IPR036168">
    <property type="entry name" value="AP2_Mu_C_sf"/>
</dbReference>
<evidence type="ECO:0000313" key="12">
    <source>
        <dbReference type="Proteomes" id="UP001054889"/>
    </source>
</evidence>
<comment type="similarity">
    <text evidence="1 8">Belongs to the adaptor complexes medium subunit family. Delta-COP subfamily.</text>
</comment>
<keyword evidence="7 8" id="KW-0968">Cytoplasmic vesicle</keyword>
<protein>
    <recommendedName>
        <fullName evidence="8">Coatomer subunit delta</fullName>
    </recommendedName>
</protein>
<dbReference type="InterPro" id="IPR028565">
    <property type="entry name" value="MHD"/>
</dbReference>
<organism evidence="11 12">
    <name type="scientific">Eleusine coracana subsp. coracana</name>
    <dbReference type="NCBI Taxonomy" id="191504"/>
    <lineage>
        <taxon>Eukaryota</taxon>
        <taxon>Viridiplantae</taxon>
        <taxon>Streptophyta</taxon>
        <taxon>Embryophyta</taxon>
        <taxon>Tracheophyta</taxon>
        <taxon>Spermatophyta</taxon>
        <taxon>Magnoliopsida</taxon>
        <taxon>Liliopsida</taxon>
        <taxon>Poales</taxon>
        <taxon>Poaceae</taxon>
        <taxon>PACMAD clade</taxon>
        <taxon>Chloridoideae</taxon>
        <taxon>Cynodonteae</taxon>
        <taxon>Eleusininae</taxon>
        <taxon>Eleusine</taxon>
    </lineage>
</organism>
<reference evidence="11" key="1">
    <citation type="journal article" date="2018" name="DNA Res.">
        <title>Multiple hybrid de novo genome assembly of finger millet, an orphan allotetraploid crop.</title>
        <authorList>
            <person name="Hatakeyama M."/>
            <person name="Aluri S."/>
            <person name="Balachadran M.T."/>
            <person name="Sivarajan S.R."/>
            <person name="Patrignani A."/>
            <person name="Gruter S."/>
            <person name="Poveda L."/>
            <person name="Shimizu-Inatsugi R."/>
            <person name="Baeten J."/>
            <person name="Francoijs K.J."/>
            <person name="Nataraja K.N."/>
            <person name="Reddy Y.A.N."/>
            <person name="Phadnis S."/>
            <person name="Ravikumar R.L."/>
            <person name="Schlapbach R."/>
            <person name="Sreeman S.M."/>
            <person name="Shimizu K.K."/>
        </authorList>
    </citation>
    <scope>NUCLEOTIDE SEQUENCE</scope>
</reference>
<evidence type="ECO:0000256" key="5">
    <source>
        <dbReference type="ARBA" id="ARBA00022927"/>
    </source>
</evidence>
<dbReference type="Proteomes" id="UP001054889">
    <property type="component" value="Unassembled WGS sequence"/>
</dbReference>
<evidence type="ECO:0000256" key="3">
    <source>
        <dbReference type="ARBA" id="ARBA00022490"/>
    </source>
</evidence>
<dbReference type="GO" id="GO:0015031">
    <property type="term" value="P:protein transport"/>
    <property type="evidence" value="ECO:0007669"/>
    <property type="project" value="UniProtKB-KW"/>
</dbReference>
<dbReference type="PANTHER" id="PTHR10121">
    <property type="entry name" value="COATOMER SUBUNIT DELTA"/>
    <property type="match status" value="1"/>
</dbReference>
<keyword evidence="5 8" id="KW-0653">Protein transport</keyword>
<dbReference type="EMBL" id="BQKI01000084">
    <property type="protein sequence ID" value="GJN32253.1"/>
    <property type="molecule type" value="Genomic_DNA"/>
</dbReference>
<keyword evidence="2 8" id="KW-0813">Transport</keyword>
<proteinExistence type="inferred from homology"/>
<comment type="subcellular location">
    <subcellularLocation>
        <location evidence="8 9">Cytoplasm</location>
    </subcellularLocation>
    <subcellularLocation>
        <location evidence="8 9">Cytoplasmic vesicle</location>
        <location evidence="8 9">COPI-coated vesicle membrane</location>
        <topology evidence="8 9">Peripheral membrane protein</topology>
        <orientation evidence="8 9">Cytoplasmic side</orientation>
    </subcellularLocation>
    <subcellularLocation>
        <location evidence="8 9">Golgi apparatus membrane</location>
        <topology evidence="8 9">Peripheral membrane protein</topology>
        <orientation evidence="8 9">Cytoplasmic side</orientation>
    </subcellularLocation>
</comment>
<keyword evidence="3 8" id="KW-0963">Cytoplasm</keyword>
<keyword evidence="4 8" id="KW-0931">ER-Golgi transport</keyword>
<dbReference type="GO" id="GO:0006890">
    <property type="term" value="P:retrograde vesicle-mediated transport, Golgi to endoplasmic reticulum"/>
    <property type="evidence" value="ECO:0007669"/>
    <property type="project" value="UniProtKB-UniRule"/>
</dbReference>
<evidence type="ECO:0000256" key="4">
    <source>
        <dbReference type="ARBA" id="ARBA00022892"/>
    </source>
</evidence>
<dbReference type="GO" id="GO:0006888">
    <property type="term" value="P:endoplasmic reticulum to Golgi vesicle-mediated transport"/>
    <property type="evidence" value="ECO:0007669"/>
    <property type="project" value="TreeGrafter"/>
</dbReference>
<evidence type="ECO:0000256" key="6">
    <source>
        <dbReference type="ARBA" id="ARBA00023034"/>
    </source>
</evidence>
<dbReference type="PANTHER" id="PTHR10121:SF0">
    <property type="entry name" value="COATOMER SUBUNIT DELTA"/>
    <property type="match status" value="1"/>
</dbReference>
<keyword evidence="8" id="KW-0472">Membrane</keyword>
<reference evidence="11" key="2">
    <citation type="submission" date="2021-12" db="EMBL/GenBank/DDBJ databases">
        <title>Resequencing data analysis of finger millet.</title>
        <authorList>
            <person name="Hatakeyama M."/>
            <person name="Aluri S."/>
            <person name="Balachadran M.T."/>
            <person name="Sivarajan S.R."/>
            <person name="Poveda L."/>
            <person name="Shimizu-Inatsugi R."/>
            <person name="Schlapbach R."/>
            <person name="Sreeman S.M."/>
            <person name="Shimizu K.K."/>
        </authorList>
    </citation>
    <scope>NUCLEOTIDE SEQUENCE</scope>
</reference>
<keyword evidence="6 8" id="KW-0333">Golgi apparatus</keyword>
<dbReference type="GO" id="GO:0051645">
    <property type="term" value="P:Golgi localization"/>
    <property type="evidence" value="ECO:0007669"/>
    <property type="project" value="TreeGrafter"/>
</dbReference>
<dbReference type="InterPro" id="IPR027059">
    <property type="entry name" value="Coatomer_dsu"/>
</dbReference>
<feature type="domain" description="MHD" evidence="10">
    <location>
        <begin position="42"/>
        <end position="158"/>
    </location>
</feature>
<comment type="subunit">
    <text evidence="8">Oligomeric complex that consists of at least the alpha, beta, beta', gamma, delta, epsilon and zeta subunits.</text>
</comment>
<sequence length="158" mass="17416">MKLGKTQKTNQFLESLKAEGEIILEDVQPSSVPSRSTSLASSDPVTVTIEEKLNVIVKKDGGINNFDVQVTLALQVLNDAEGFTQLQIAISLMLFGTFSDIFLLYVVNCWPSVSGNEAYANIEYEASEIFDLHNIVISIPLPALREAPSVRQIDGEWK</sequence>
<accession>A0AAV5FBI5</accession>
<evidence type="ECO:0000256" key="8">
    <source>
        <dbReference type="RuleBase" id="RU364018"/>
    </source>
</evidence>
<evidence type="ECO:0000259" key="10">
    <source>
        <dbReference type="PROSITE" id="PS51072"/>
    </source>
</evidence>
<keyword evidence="12" id="KW-1185">Reference proteome</keyword>
<dbReference type="AlphaFoldDB" id="A0AAV5FBI5"/>
<evidence type="ECO:0000256" key="9">
    <source>
        <dbReference type="RuleBase" id="RU366052"/>
    </source>
</evidence>
<dbReference type="SUPFAM" id="SSF49447">
    <property type="entry name" value="Second domain of Mu2 adaptin subunit (ap50) of ap2 adaptor"/>
    <property type="match status" value="1"/>
</dbReference>
<evidence type="ECO:0000256" key="7">
    <source>
        <dbReference type="ARBA" id="ARBA00023329"/>
    </source>
</evidence>
<name>A0AAV5FBI5_ELECO</name>
<gene>
    <name evidence="11" type="primary">gb20744</name>
    <name evidence="11" type="ORF">PR202_gb20744</name>
</gene>